<protein>
    <submittedName>
        <fullName evidence="4">FAD-dependent oxidoreductase</fullName>
    </submittedName>
</protein>
<sequence length="305" mass="33179">MEKVYDVVIIGAGPAGLTAAIYASRGNLSVAIIEKGAPGGKMVMQSKIENWPGDKVVMGADLALRMYEHALEYGAEHLYGEVEKVVSISEFEKEVHLKNNKIIKAKSVVVASGMNERKPMDVEGILDFEHRGVSYCAICDGPLFGKNPSIIIGGGNSAVEEGAFLSSIASEVHVFVRDDKFNAEPRLVEELMNKKNVKVHFNSKVLKLMGTNSLEKALVEIDGKEQEIEAASLFPYIGFIPATAFLKDLNILEPNGLLKVDEFKETKEKGIYAIGDVIVKEIRQIATATSDGTIVGKILTNRLGK</sequence>
<dbReference type="Gene3D" id="3.50.50.60">
    <property type="entry name" value="FAD/NAD(P)-binding domain"/>
    <property type="match status" value="2"/>
</dbReference>
<dbReference type="InterPro" id="IPR023753">
    <property type="entry name" value="FAD/NAD-binding_dom"/>
</dbReference>
<dbReference type="InterPro" id="IPR050097">
    <property type="entry name" value="Ferredoxin-NADP_redctase_2"/>
</dbReference>
<keyword evidence="1" id="KW-0285">Flavoprotein</keyword>
<accession>A0ABY5TWW7</accession>
<dbReference type="PRINTS" id="PR00469">
    <property type="entry name" value="PNDRDTASEII"/>
</dbReference>
<gene>
    <name evidence="4" type="ORF">NX772_03140</name>
</gene>
<dbReference type="Pfam" id="PF07992">
    <property type="entry name" value="Pyr_redox_2"/>
    <property type="match status" value="1"/>
</dbReference>
<evidence type="ECO:0000313" key="5">
    <source>
        <dbReference type="Proteomes" id="UP001058364"/>
    </source>
</evidence>
<reference evidence="4" key="1">
    <citation type="submission" date="2022-08" db="EMBL/GenBank/DDBJ databases">
        <title>Complete genome sequence of Mycoplasma molare type strain H 542.</title>
        <authorList>
            <person name="Spergser J."/>
        </authorList>
    </citation>
    <scope>NUCLEOTIDE SEQUENCE</scope>
    <source>
        <strain evidence="4">H 542</strain>
    </source>
</reference>
<keyword evidence="2" id="KW-0560">Oxidoreductase</keyword>
<evidence type="ECO:0000313" key="4">
    <source>
        <dbReference type="EMBL" id="UWD34076.1"/>
    </source>
</evidence>
<name>A0ABY5TWW7_9BACT</name>
<keyword evidence="5" id="KW-1185">Reference proteome</keyword>
<evidence type="ECO:0000256" key="2">
    <source>
        <dbReference type="ARBA" id="ARBA00023002"/>
    </source>
</evidence>
<dbReference type="InterPro" id="IPR036188">
    <property type="entry name" value="FAD/NAD-bd_sf"/>
</dbReference>
<evidence type="ECO:0000259" key="3">
    <source>
        <dbReference type="Pfam" id="PF07992"/>
    </source>
</evidence>
<proteinExistence type="predicted"/>
<dbReference type="EMBL" id="CP103423">
    <property type="protein sequence ID" value="UWD34076.1"/>
    <property type="molecule type" value="Genomic_DNA"/>
</dbReference>
<dbReference type="RefSeq" id="WP_027123100.1">
    <property type="nucleotide sequence ID" value="NZ_CP103423.1"/>
</dbReference>
<dbReference type="SUPFAM" id="SSF51905">
    <property type="entry name" value="FAD/NAD(P)-binding domain"/>
    <property type="match status" value="1"/>
</dbReference>
<organism evidence="4 5">
    <name type="scientific">Mesomycoplasma molare</name>
    <dbReference type="NCBI Taxonomy" id="171288"/>
    <lineage>
        <taxon>Bacteria</taxon>
        <taxon>Bacillati</taxon>
        <taxon>Mycoplasmatota</taxon>
        <taxon>Mycoplasmoidales</taxon>
        <taxon>Metamycoplasmataceae</taxon>
        <taxon>Mesomycoplasma</taxon>
    </lineage>
</organism>
<dbReference type="PRINTS" id="PR00368">
    <property type="entry name" value="FADPNR"/>
</dbReference>
<dbReference type="Proteomes" id="UP001058364">
    <property type="component" value="Chromosome"/>
</dbReference>
<dbReference type="PANTHER" id="PTHR48105">
    <property type="entry name" value="THIOREDOXIN REDUCTASE 1-RELATED-RELATED"/>
    <property type="match status" value="1"/>
</dbReference>
<evidence type="ECO:0000256" key="1">
    <source>
        <dbReference type="ARBA" id="ARBA00022630"/>
    </source>
</evidence>
<feature type="domain" description="FAD/NAD(P)-binding" evidence="3">
    <location>
        <begin position="5"/>
        <end position="292"/>
    </location>
</feature>